<feature type="region of interest" description="Disordered" evidence="1">
    <location>
        <begin position="310"/>
        <end position="372"/>
    </location>
</feature>
<gene>
    <name evidence="2" type="ORF">PAXRUDRAFT_35759</name>
</gene>
<feature type="compositionally biased region" description="Polar residues" evidence="1">
    <location>
        <begin position="196"/>
        <end position="208"/>
    </location>
</feature>
<organism evidence="2 3">
    <name type="scientific">Paxillus rubicundulus Ve08.2h10</name>
    <dbReference type="NCBI Taxonomy" id="930991"/>
    <lineage>
        <taxon>Eukaryota</taxon>
        <taxon>Fungi</taxon>
        <taxon>Dikarya</taxon>
        <taxon>Basidiomycota</taxon>
        <taxon>Agaricomycotina</taxon>
        <taxon>Agaricomycetes</taxon>
        <taxon>Agaricomycetidae</taxon>
        <taxon>Boletales</taxon>
        <taxon>Paxilineae</taxon>
        <taxon>Paxillaceae</taxon>
        <taxon>Paxillus</taxon>
    </lineage>
</organism>
<evidence type="ECO:0000313" key="2">
    <source>
        <dbReference type="EMBL" id="KIK81844.1"/>
    </source>
</evidence>
<reference evidence="3" key="2">
    <citation type="submission" date="2015-01" db="EMBL/GenBank/DDBJ databases">
        <title>Evolutionary Origins and Diversification of the Mycorrhizal Mutualists.</title>
        <authorList>
            <consortium name="DOE Joint Genome Institute"/>
            <consortium name="Mycorrhizal Genomics Consortium"/>
            <person name="Kohler A."/>
            <person name="Kuo A."/>
            <person name="Nagy L.G."/>
            <person name="Floudas D."/>
            <person name="Copeland A."/>
            <person name="Barry K.W."/>
            <person name="Cichocki N."/>
            <person name="Veneault-Fourrey C."/>
            <person name="LaButti K."/>
            <person name="Lindquist E.A."/>
            <person name="Lipzen A."/>
            <person name="Lundell T."/>
            <person name="Morin E."/>
            <person name="Murat C."/>
            <person name="Riley R."/>
            <person name="Ohm R."/>
            <person name="Sun H."/>
            <person name="Tunlid A."/>
            <person name="Henrissat B."/>
            <person name="Grigoriev I.V."/>
            <person name="Hibbett D.S."/>
            <person name="Martin F."/>
        </authorList>
    </citation>
    <scope>NUCLEOTIDE SEQUENCE [LARGE SCALE GENOMIC DNA]</scope>
    <source>
        <strain evidence="3">Ve08.2h10</strain>
    </source>
</reference>
<dbReference type="InParanoid" id="A0A0D0DJN9"/>
<proteinExistence type="predicted"/>
<name>A0A0D0DJN9_9AGAM</name>
<keyword evidence="3" id="KW-1185">Reference proteome</keyword>
<protein>
    <submittedName>
        <fullName evidence="2">Uncharacterized protein</fullName>
    </submittedName>
</protein>
<dbReference type="Proteomes" id="UP000054538">
    <property type="component" value="Unassembled WGS sequence"/>
</dbReference>
<feature type="compositionally biased region" description="Polar residues" evidence="1">
    <location>
        <begin position="215"/>
        <end position="227"/>
    </location>
</feature>
<evidence type="ECO:0000256" key="1">
    <source>
        <dbReference type="SAM" id="MobiDB-lite"/>
    </source>
</evidence>
<dbReference type="AlphaFoldDB" id="A0A0D0DJN9"/>
<dbReference type="EMBL" id="KN825722">
    <property type="protein sequence ID" value="KIK81844.1"/>
    <property type="molecule type" value="Genomic_DNA"/>
</dbReference>
<accession>A0A0D0DJN9</accession>
<sequence>MSNVLYFQPSYENSFGDQDFSSTMSLSRFAPTLAHTTIPMQDHSSTSALIGPVIAHCDGPVTTPPCIAQARELAGGIPLGGNAFNPAQLSGIQAVPEYNHYAQPLQDIVVEVIMARLRQIPLENQASVLDQCIARVRQDVVRASARPNEDHDSSVSPLGTSDRSLQQFRCMDGEVPLLPKPGVVHRAAACWSPVWTGTSSAGTPSNEISDVFSPRTPSNGSQVPSVPMNQVDYQHSRHSHARHGSHDACHPVETPAQHHPLDSSVYLTYTNPPNSAREISAAHVRHGQLSTPASDFSGVYIPRMARPVTGTLPSFTPHRRGRRRRPDSEFPKPKMTCPRANCEKNMLSESIRRHIREVHEGKKREHPQRQVS</sequence>
<evidence type="ECO:0000313" key="3">
    <source>
        <dbReference type="Proteomes" id="UP000054538"/>
    </source>
</evidence>
<dbReference type="HOGENOM" id="CLU_744146_0_0_1"/>
<reference evidence="2 3" key="1">
    <citation type="submission" date="2014-04" db="EMBL/GenBank/DDBJ databases">
        <authorList>
            <consortium name="DOE Joint Genome Institute"/>
            <person name="Kuo A."/>
            <person name="Kohler A."/>
            <person name="Jargeat P."/>
            <person name="Nagy L.G."/>
            <person name="Floudas D."/>
            <person name="Copeland A."/>
            <person name="Barry K.W."/>
            <person name="Cichocki N."/>
            <person name="Veneault-Fourrey C."/>
            <person name="LaButti K."/>
            <person name="Lindquist E.A."/>
            <person name="Lipzen A."/>
            <person name="Lundell T."/>
            <person name="Morin E."/>
            <person name="Murat C."/>
            <person name="Sun H."/>
            <person name="Tunlid A."/>
            <person name="Henrissat B."/>
            <person name="Grigoriev I.V."/>
            <person name="Hibbett D.S."/>
            <person name="Martin F."/>
            <person name="Nordberg H.P."/>
            <person name="Cantor M.N."/>
            <person name="Hua S.X."/>
        </authorList>
    </citation>
    <scope>NUCLEOTIDE SEQUENCE [LARGE SCALE GENOMIC DNA]</scope>
    <source>
        <strain evidence="2 3">Ve08.2h10</strain>
    </source>
</reference>
<feature type="region of interest" description="Disordered" evidence="1">
    <location>
        <begin position="196"/>
        <end position="227"/>
    </location>
</feature>
<dbReference type="OrthoDB" id="2670116at2759"/>